<proteinExistence type="predicted"/>
<sequence>MMGRFGLTMKKVVLLLTTTILQGQPDTFWSRTFGGSNSDYGRSVQQVSDDGYILTGSTASFGNDSYDV</sequence>
<gene>
    <name evidence="1" type="ORF">METZ01_LOCUS269938</name>
</gene>
<evidence type="ECO:0000313" key="1">
    <source>
        <dbReference type="EMBL" id="SVC17084.1"/>
    </source>
</evidence>
<organism evidence="1">
    <name type="scientific">marine metagenome</name>
    <dbReference type="NCBI Taxonomy" id="408172"/>
    <lineage>
        <taxon>unclassified sequences</taxon>
        <taxon>metagenomes</taxon>
        <taxon>ecological metagenomes</taxon>
    </lineage>
</organism>
<dbReference type="EMBL" id="UINC01077188">
    <property type="protein sequence ID" value="SVC17084.1"/>
    <property type="molecule type" value="Genomic_DNA"/>
</dbReference>
<accession>A0A382JX44</accession>
<feature type="non-terminal residue" evidence="1">
    <location>
        <position position="68"/>
    </location>
</feature>
<name>A0A382JX44_9ZZZZ</name>
<protein>
    <submittedName>
        <fullName evidence="1">Uncharacterized protein</fullName>
    </submittedName>
</protein>
<reference evidence="1" key="1">
    <citation type="submission" date="2018-05" db="EMBL/GenBank/DDBJ databases">
        <authorList>
            <person name="Lanie J.A."/>
            <person name="Ng W.-L."/>
            <person name="Kazmierczak K.M."/>
            <person name="Andrzejewski T.M."/>
            <person name="Davidsen T.M."/>
            <person name="Wayne K.J."/>
            <person name="Tettelin H."/>
            <person name="Glass J.I."/>
            <person name="Rusch D."/>
            <person name="Podicherti R."/>
            <person name="Tsui H.-C.T."/>
            <person name="Winkler M.E."/>
        </authorList>
    </citation>
    <scope>NUCLEOTIDE SEQUENCE</scope>
</reference>
<dbReference type="AlphaFoldDB" id="A0A382JX44"/>